<dbReference type="AlphaFoldDB" id="A0A016VFM7"/>
<dbReference type="EMBL" id="JARK01001347">
    <property type="protein sequence ID" value="EYC26071.1"/>
    <property type="molecule type" value="Genomic_DNA"/>
</dbReference>
<reference evidence="2" key="1">
    <citation type="journal article" date="2015" name="Nat. Genet.">
        <title>The genome and transcriptome of the zoonotic hookworm Ancylostoma ceylanicum identify infection-specific gene families.</title>
        <authorList>
            <person name="Schwarz E.M."/>
            <person name="Hu Y."/>
            <person name="Antoshechkin I."/>
            <person name="Miller M.M."/>
            <person name="Sternberg P.W."/>
            <person name="Aroian R.V."/>
        </authorList>
    </citation>
    <scope>NUCLEOTIDE SEQUENCE</scope>
    <source>
        <strain evidence="2">HY135</strain>
    </source>
</reference>
<keyword evidence="2" id="KW-1185">Reference proteome</keyword>
<gene>
    <name evidence="1" type="primary">Acey_s0011.g1543</name>
    <name evidence="1" type="ORF">Y032_0011g1543</name>
</gene>
<evidence type="ECO:0000313" key="2">
    <source>
        <dbReference type="Proteomes" id="UP000024635"/>
    </source>
</evidence>
<name>A0A016VFM7_9BILA</name>
<proteinExistence type="predicted"/>
<sequence length="97" mass="10822">MSGLVWTTRTTAFDSDDNMKPFKAWFLIKDQSFILEAVTVGLVASCLEPVVRSQFHQTLSMSPEEVVFVLAVESKVTGARPTHVSSCELHKEATSRY</sequence>
<dbReference type="Proteomes" id="UP000024635">
    <property type="component" value="Unassembled WGS sequence"/>
</dbReference>
<accession>A0A016VFM7</accession>
<protein>
    <submittedName>
        <fullName evidence="1">Uncharacterized protein</fullName>
    </submittedName>
</protein>
<organism evidence="1 2">
    <name type="scientific">Ancylostoma ceylanicum</name>
    <dbReference type="NCBI Taxonomy" id="53326"/>
    <lineage>
        <taxon>Eukaryota</taxon>
        <taxon>Metazoa</taxon>
        <taxon>Ecdysozoa</taxon>
        <taxon>Nematoda</taxon>
        <taxon>Chromadorea</taxon>
        <taxon>Rhabditida</taxon>
        <taxon>Rhabditina</taxon>
        <taxon>Rhabditomorpha</taxon>
        <taxon>Strongyloidea</taxon>
        <taxon>Ancylostomatidae</taxon>
        <taxon>Ancylostomatinae</taxon>
        <taxon>Ancylostoma</taxon>
    </lineage>
</organism>
<comment type="caution">
    <text evidence="1">The sequence shown here is derived from an EMBL/GenBank/DDBJ whole genome shotgun (WGS) entry which is preliminary data.</text>
</comment>
<evidence type="ECO:0000313" key="1">
    <source>
        <dbReference type="EMBL" id="EYC26071.1"/>
    </source>
</evidence>